<protein>
    <submittedName>
        <fullName evidence="2">Uncharacterized protein</fullName>
    </submittedName>
</protein>
<gene>
    <name evidence="2" type="ORF">AVEN_166793_1</name>
</gene>
<feature type="compositionally biased region" description="Basic and acidic residues" evidence="1">
    <location>
        <begin position="91"/>
        <end position="108"/>
    </location>
</feature>
<dbReference type="EMBL" id="BGPR01000096">
    <property type="protein sequence ID" value="GBL93756.1"/>
    <property type="molecule type" value="Genomic_DNA"/>
</dbReference>
<evidence type="ECO:0000313" key="3">
    <source>
        <dbReference type="Proteomes" id="UP000499080"/>
    </source>
</evidence>
<dbReference type="Proteomes" id="UP000499080">
    <property type="component" value="Unassembled WGS sequence"/>
</dbReference>
<sequence length="187" mass="21180">MKEIQRIARDHFGETAYPRFRPNGKPCTGNYGKFLTLLLTLISFDIFQSFNNPVDAPEEIYQIMDEDSKVFVLPGESNDSSDSEGEFQLQGERKKNTNDSENEAAKKKPNIEVNLTIANPSVNLDLPKKDVTIQGNIPPVINIPITSFNLRSRTLKSENFFVTPSRWANLCMSSVKHLAIFENLRTI</sequence>
<proteinExistence type="predicted"/>
<keyword evidence="3" id="KW-1185">Reference proteome</keyword>
<evidence type="ECO:0000313" key="2">
    <source>
        <dbReference type="EMBL" id="GBL93756.1"/>
    </source>
</evidence>
<feature type="region of interest" description="Disordered" evidence="1">
    <location>
        <begin position="73"/>
        <end position="108"/>
    </location>
</feature>
<name>A0A4Y2BR53_ARAVE</name>
<organism evidence="2 3">
    <name type="scientific">Araneus ventricosus</name>
    <name type="common">Orbweaver spider</name>
    <name type="synonym">Epeira ventricosa</name>
    <dbReference type="NCBI Taxonomy" id="182803"/>
    <lineage>
        <taxon>Eukaryota</taxon>
        <taxon>Metazoa</taxon>
        <taxon>Ecdysozoa</taxon>
        <taxon>Arthropoda</taxon>
        <taxon>Chelicerata</taxon>
        <taxon>Arachnida</taxon>
        <taxon>Araneae</taxon>
        <taxon>Araneomorphae</taxon>
        <taxon>Entelegynae</taxon>
        <taxon>Araneoidea</taxon>
        <taxon>Araneidae</taxon>
        <taxon>Araneus</taxon>
    </lineage>
</organism>
<comment type="caution">
    <text evidence="2">The sequence shown here is derived from an EMBL/GenBank/DDBJ whole genome shotgun (WGS) entry which is preliminary data.</text>
</comment>
<evidence type="ECO:0000256" key="1">
    <source>
        <dbReference type="SAM" id="MobiDB-lite"/>
    </source>
</evidence>
<dbReference type="AlphaFoldDB" id="A0A4Y2BR53"/>
<accession>A0A4Y2BR53</accession>
<reference evidence="2 3" key="1">
    <citation type="journal article" date="2019" name="Sci. Rep.">
        <title>Orb-weaving spider Araneus ventricosus genome elucidates the spidroin gene catalogue.</title>
        <authorList>
            <person name="Kono N."/>
            <person name="Nakamura H."/>
            <person name="Ohtoshi R."/>
            <person name="Moran D.A.P."/>
            <person name="Shinohara A."/>
            <person name="Yoshida Y."/>
            <person name="Fujiwara M."/>
            <person name="Mori M."/>
            <person name="Tomita M."/>
            <person name="Arakawa K."/>
        </authorList>
    </citation>
    <scope>NUCLEOTIDE SEQUENCE [LARGE SCALE GENOMIC DNA]</scope>
</reference>